<proteinExistence type="predicted"/>
<feature type="compositionally biased region" description="Acidic residues" evidence="1">
    <location>
        <begin position="183"/>
        <end position="201"/>
    </location>
</feature>
<feature type="region of interest" description="Disordered" evidence="1">
    <location>
        <begin position="1"/>
        <end position="38"/>
    </location>
</feature>
<accession>A0A0D8X9S1</accession>
<gene>
    <name evidence="2" type="ORF">DICVIV_12719</name>
</gene>
<feature type="compositionally biased region" description="Basic and acidic residues" evidence="1">
    <location>
        <begin position="77"/>
        <end position="92"/>
    </location>
</feature>
<dbReference type="Proteomes" id="UP000053766">
    <property type="component" value="Unassembled WGS sequence"/>
</dbReference>
<evidence type="ECO:0000313" key="3">
    <source>
        <dbReference type="Proteomes" id="UP000053766"/>
    </source>
</evidence>
<feature type="region of interest" description="Disordered" evidence="1">
    <location>
        <begin position="295"/>
        <end position="333"/>
    </location>
</feature>
<feature type="region of interest" description="Disordered" evidence="1">
    <location>
        <begin position="77"/>
        <end position="106"/>
    </location>
</feature>
<feature type="compositionally biased region" description="Gly residues" evidence="1">
    <location>
        <begin position="316"/>
        <end position="333"/>
    </location>
</feature>
<evidence type="ECO:0000256" key="1">
    <source>
        <dbReference type="SAM" id="MobiDB-lite"/>
    </source>
</evidence>
<reference evidence="2 3" key="1">
    <citation type="submission" date="2013-11" db="EMBL/GenBank/DDBJ databases">
        <title>Draft genome of the bovine lungworm Dictyocaulus viviparus.</title>
        <authorList>
            <person name="Mitreva M."/>
        </authorList>
    </citation>
    <scope>NUCLEOTIDE SEQUENCE [LARGE SCALE GENOMIC DNA]</scope>
    <source>
        <strain evidence="2 3">HannoverDv2000</strain>
    </source>
</reference>
<feature type="compositionally biased region" description="Polar residues" evidence="1">
    <location>
        <begin position="158"/>
        <end position="180"/>
    </location>
</feature>
<sequence length="333" mass="36650">MLVIAAHSPHYKEPCPVIDHSANKNGPRTPSPDIMRKPDYNAEIERLKKDIEEEKRRADLQTKLDLLELKFQAKLREKAANDSAPKDKEGEPRTPSPDIMRKPDYNAEIERLKKDIEEEKRRADLQTKLDLLELKFQAKLREKAANDSAPKDKEDAIPSQNAAKIDSSSGLEGPSQSCPNDSDAMDVDGGESEEERCDEAENDRIAGTDIQMTTESVPIDKSQGGFANAIKGQSDNVTGQPPQISPHFNFMRGLRGGPPRAGRFGFSNVPGPTVRSRSGFFPPRMRGVVRGAPNLRRGFPKTGGFPPPMTPQPFRGRGGGFYGGRRAGPRGGL</sequence>
<feature type="region of interest" description="Disordered" evidence="1">
    <location>
        <begin position="142"/>
        <end position="203"/>
    </location>
</feature>
<feature type="compositionally biased region" description="Basic and acidic residues" evidence="1">
    <location>
        <begin position="142"/>
        <end position="156"/>
    </location>
</feature>
<dbReference type="OrthoDB" id="10597243at2759"/>
<organism evidence="2 3">
    <name type="scientific">Dictyocaulus viviparus</name>
    <name type="common">Bovine lungworm</name>
    <dbReference type="NCBI Taxonomy" id="29172"/>
    <lineage>
        <taxon>Eukaryota</taxon>
        <taxon>Metazoa</taxon>
        <taxon>Ecdysozoa</taxon>
        <taxon>Nematoda</taxon>
        <taxon>Chromadorea</taxon>
        <taxon>Rhabditida</taxon>
        <taxon>Rhabditina</taxon>
        <taxon>Rhabditomorpha</taxon>
        <taxon>Strongyloidea</taxon>
        <taxon>Metastrongylidae</taxon>
        <taxon>Dictyocaulus</taxon>
    </lineage>
</organism>
<reference evidence="3" key="2">
    <citation type="journal article" date="2016" name="Sci. Rep.">
        <title>Dictyocaulus viviparus genome, variome and transcriptome elucidate lungworm biology and support future intervention.</title>
        <authorList>
            <person name="McNulty S.N."/>
            <person name="Strube C."/>
            <person name="Rosa B.A."/>
            <person name="Martin J.C."/>
            <person name="Tyagi R."/>
            <person name="Choi Y.J."/>
            <person name="Wang Q."/>
            <person name="Hallsworth Pepin K."/>
            <person name="Zhang X."/>
            <person name="Ozersky P."/>
            <person name="Wilson R.K."/>
            <person name="Sternberg P.W."/>
            <person name="Gasser R.B."/>
            <person name="Mitreva M."/>
        </authorList>
    </citation>
    <scope>NUCLEOTIDE SEQUENCE [LARGE SCALE GENOMIC DNA]</scope>
    <source>
        <strain evidence="3">HannoverDv2000</strain>
    </source>
</reference>
<name>A0A0D8X9S1_DICVI</name>
<keyword evidence="3" id="KW-1185">Reference proteome</keyword>
<protein>
    <submittedName>
        <fullName evidence="2">Uncharacterized protein</fullName>
    </submittedName>
</protein>
<dbReference type="AlphaFoldDB" id="A0A0D8X9S1"/>
<dbReference type="EMBL" id="KN716853">
    <property type="protein sequence ID" value="KJH41308.1"/>
    <property type="molecule type" value="Genomic_DNA"/>
</dbReference>
<evidence type="ECO:0000313" key="2">
    <source>
        <dbReference type="EMBL" id="KJH41308.1"/>
    </source>
</evidence>